<keyword evidence="2" id="KW-1133">Transmembrane helix</keyword>
<keyword evidence="2" id="KW-0472">Membrane</keyword>
<feature type="compositionally biased region" description="Basic and acidic residues" evidence="1">
    <location>
        <begin position="69"/>
        <end position="84"/>
    </location>
</feature>
<feature type="compositionally biased region" description="Basic residues" evidence="1">
    <location>
        <begin position="164"/>
        <end position="178"/>
    </location>
</feature>
<sequence>MPSLNAGNKRNFKNQQIGRNYEKNSIKSKMEVNKDEEYDDNFDDGIADKDIIINEENLNKRTAVGNNKKSKESESGNKTGEKIKRSLTNPSDHQNHNQQQPQTSSNNGQQPLETFSDQSHDNKLEKNNSPNNIVLYAICGVIASIIFVAVLLIIYMCYKKKAKSKKKKASKKKKKVAKNAREEGAANRRKPKEPKPKEEEKKKKKVVHESKDLKQEKVIEVDKMLLHTAVPNEINVEKPSPQSNPINDSPQLQNNVPNHQYVINDIPPDNLLYDFSDQSISDTTFNLLNNDPQINSKKCCCDKNSKAKTTLYTQRGNQVEWKTIKEENACDDFSFQISSSNDETSKMI</sequence>
<feature type="compositionally biased region" description="Polar residues" evidence="1">
    <location>
        <begin position="86"/>
        <end position="117"/>
    </location>
</feature>
<reference evidence="4" key="1">
    <citation type="submission" date="2017-02" db="UniProtKB">
        <authorList>
            <consortium name="WormBaseParasite"/>
        </authorList>
    </citation>
    <scope>IDENTIFICATION</scope>
</reference>
<evidence type="ECO:0000256" key="1">
    <source>
        <dbReference type="SAM" id="MobiDB-lite"/>
    </source>
</evidence>
<dbReference type="AlphaFoldDB" id="A0A0N5BV94"/>
<name>A0A0N5BV94_STREA</name>
<feature type="compositionally biased region" description="Polar residues" evidence="1">
    <location>
        <begin position="1"/>
        <end position="18"/>
    </location>
</feature>
<dbReference type="WBParaSite" id="SPAL_0000975900.1">
    <property type="protein sequence ID" value="SPAL_0000975900.1"/>
    <property type="gene ID" value="SPAL_0000975900"/>
</dbReference>
<evidence type="ECO:0000256" key="2">
    <source>
        <dbReference type="SAM" id="Phobius"/>
    </source>
</evidence>
<feature type="transmembrane region" description="Helical" evidence="2">
    <location>
        <begin position="133"/>
        <end position="158"/>
    </location>
</feature>
<feature type="compositionally biased region" description="Basic and acidic residues" evidence="1">
    <location>
        <begin position="193"/>
        <end position="210"/>
    </location>
</feature>
<feature type="compositionally biased region" description="Basic and acidic residues" evidence="1">
    <location>
        <begin position="20"/>
        <end position="35"/>
    </location>
</feature>
<keyword evidence="3" id="KW-1185">Reference proteome</keyword>
<feature type="region of interest" description="Disordered" evidence="1">
    <location>
        <begin position="164"/>
        <end position="210"/>
    </location>
</feature>
<proteinExistence type="predicted"/>
<dbReference type="Proteomes" id="UP000046392">
    <property type="component" value="Unplaced"/>
</dbReference>
<feature type="compositionally biased region" description="Acidic residues" evidence="1">
    <location>
        <begin position="36"/>
        <end position="45"/>
    </location>
</feature>
<organism evidence="3 4">
    <name type="scientific">Strongyloides papillosus</name>
    <name type="common">Intestinal threadworm</name>
    <dbReference type="NCBI Taxonomy" id="174720"/>
    <lineage>
        <taxon>Eukaryota</taxon>
        <taxon>Metazoa</taxon>
        <taxon>Ecdysozoa</taxon>
        <taxon>Nematoda</taxon>
        <taxon>Chromadorea</taxon>
        <taxon>Rhabditida</taxon>
        <taxon>Tylenchina</taxon>
        <taxon>Panagrolaimomorpha</taxon>
        <taxon>Strongyloidoidea</taxon>
        <taxon>Strongyloididae</taxon>
        <taxon>Strongyloides</taxon>
    </lineage>
</organism>
<evidence type="ECO:0000313" key="3">
    <source>
        <dbReference type="Proteomes" id="UP000046392"/>
    </source>
</evidence>
<keyword evidence="2" id="KW-0812">Transmembrane</keyword>
<protein>
    <submittedName>
        <fullName evidence="4">Uncharacterized protein</fullName>
    </submittedName>
</protein>
<feature type="region of interest" description="Disordered" evidence="1">
    <location>
        <begin position="1"/>
        <end position="125"/>
    </location>
</feature>
<evidence type="ECO:0000313" key="4">
    <source>
        <dbReference type="WBParaSite" id="SPAL_0000975900.1"/>
    </source>
</evidence>
<accession>A0A0N5BV94</accession>